<evidence type="ECO:0000256" key="1">
    <source>
        <dbReference type="SAM" id="MobiDB-lite"/>
    </source>
</evidence>
<name>A0A1C7MCA6_GRIFR</name>
<accession>A0A1C7MCA6</accession>
<evidence type="ECO:0000313" key="3">
    <source>
        <dbReference type="Proteomes" id="UP000092993"/>
    </source>
</evidence>
<organism evidence="2 3">
    <name type="scientific">Grifola frondosa</name>
    <name type="common">Maitake</name>
    <name type="synonym">Polyporus frondosus</name>
    <dbReference type="NCBI Taxonomy" id="5627"/>
    <lineage>
        <taxon>Eukaryota</taxon>
        <taxon>Fungi</taxon>
        <taxon>Dikarya</taxon>
        <taxon>Basidiomycota</taxon>
        <taxon>Agaricomycotina</taxon>
        <taxon>Agaricomycetes</taxon>
        <taxon>Polyporales</taxon>
        <taxon>Grifolaceae</taxon>
        <taxon>Grifola</taxon>
    </lineage>
</organism>
<sequence>MQLLVYYQCQEPRLKSKFLEEGQRTTPRGNQIATCGPELKHNRSLSHRALTSILWLCLVLKPSCDTIYTKVHDSRHQVWQNSPETKPKLSGATPNPA</sequence>
<dbReference type="Proteomes" id="UP000092993">
    <property type="component" value="Unassembled WGS sequence"/>
</dbReference>
<evidence type="ECO:0000313" key="2">
    <source>
        <dbReference type="EMBL" id="OBZ73996.1"/>
    </source>
</evidence>
<proteinExistence type="predicted"/>
<gene>
    <name evidence="2" type="ORF">A0H81_06314</name>
</gene>
<dbReference type="AlphaFoldDB" id="A0A1C7MCA6"/>
<comment type="caution">
    <text evidence="2">The sequence shown here is derived from an EMBL/GenBank/DDBJ whole genome shotgun (WGS) entry which is preliminary data.</text>
</comment>
<feature type="region of interest" description="Disordered" evidence="1">
    <location>
        <begin position="75"/>
        <end position="97"/>
    </location>
</feature>
<reference evidence="2 3" key="1">
    <citation type="submission" date="2016-03" db="EMBL/GenBank/DDBJ databases">
        <title>Whole genome sequencing of Grifola frondosa 9006-11.</title>
        <authorList>
            <person name="Min B."/>
            <person name="Park H."/>
            <person name="Kim J.-G."/>
            <person name="Cho H."/>
            <person name="Oh Y.-L."/>
            <person name="Kong W.-S."/>
            <person name="Choi I.-G."/>
        </authorList>
    </citation>
    <scope>NUCLEOTIDE SEQUENCE [LARGE SCALE GENOMIC DNA]</scope>
    <source>
        <strain evidence="2 3">9006-11</strain>
    </source>
</reference>
<dbReference type="EMBL" id="LUGG01000006">
    <property type="protein sequence ID" value="OBZ73996.1"/>
    <property type="molecule type" value="Genomic_DNA"/>
</dbReference>
<protein>
    <submittedName>
        <fullName evidence="2">Uncharacterized protein</fullName>
    </submittedName>
</protein>
<dbReference type="OrthoDB" id="5584477at2759"/>
<keyword evidence="3" id="KW-1185">Reference proteome</keyword>